<dbReference type="PANTHER" id="PTHR11122:SF13">
    <property type="entry name" value="GLUCOSE-6-PHOSPHATE 1-EPIMERASE"/>
    <property type="match status" value="1"/>
</dbReference>
<keyword evidence="7" id="KW-1185">Reference proteome</keyword>
<dbReference type="InterPro" id="IPR011013">
    <property type="entry name" value="Gal_mutarotase_sf_dom"/>
</dbReference>
<dbReference type="Proteomes" id="UP000571084">
    <property type="component" value="Unassembled WGS sequence"/>
</dbReference>
<reference evidence="6 7" key="1">
    <citation type="submission" date="2020-08" db="EMBL/GenBank/DDBJ databases">
        <title>Genomic Encyclopedia of Type Strains, Phase IV (KMG-IV): sequencing the most valuable type-strain genomes for metagenomic binning, comparative biology and taxonomic classification.</title>
        <authorList>
            <person name="Goeker M."/>
        </authorList>
    </citation>
    <scope>NUCLEOTIDE SEQUENCE [LARGE SCALE GENOMIC DNA]</scope>
    <source>
        <strain evidence="6 7">DSM 23240</strain>
    </source>
</reference>
<dbReference type="GO" id="GO:0005737">
    <property type="term" value="C:cytoplasm"/>
    <property type="evidence" value="ECO:0007669"/>
    <property type="project" value="TreeGrafter"/>
</dbReference>
<evidence type="ECO:0000256" key="2">
    <source>
        <dbReference type="ARBA" id="ARBA00005866"/>
    </source>
</evidence>
<dbReference type="RefSeq" id="WP_168056404.1">
    <property type="nucleotide sequence ID" value="NZ_JAAOZT010000009.1"/>
</dbReference>
<keyword evidence="3 4" id="KW-0413">Isomerase</keyword>
<dbReference type="InterPro" id="IPR008183">
    <property type="entry name" value="Aldose_1/G6P_1-epimerase"/>
</dbReference>
<sequence>MHASQSYPAHAEHPLHADLIALSSSDGAQISVSLHGGHICSWRTADGIERLFLSPLTKWDAPSAIRGGIPVVFPQFAGRGPLPKHGFARTSQWTLIASELRANGEGFVHMTMSDTAETRSQFPFAFKLDLQANFAGASLSTALLVTNTGEQSFDFTCALHTYLAAEVPAAGTPVAGSPAAGSPAAVPSQPAILGLSTCRYENSIPADPLNFDGNGTLHITSEVDSIFFQAPATVELATSNMVMQIQQGGFEDIVVWNPWVAGTEKIGDLMPDAYQHFVCVEAATIEHPVTLAPGVQWRGHQEFLVKPIAHVD</sequence>
<dbReference type="Pfam" id="PF01263">
    <property type="entry name" value="Aldose_epim"/>
    <property type="match status" value="1"/>
</dbReference>
<dbReference type="EMBL" id="JACHHQ010000012">
    <property type="protein sequence ID" value="MBB5202238.1"/>
    <property type="molecule type" value="Genomic_DNA"/>
</dbReference>
<feature type="active site" evidence="5">
    <location>
        <position position="160"/>
    </location>
</feature>
<evidence type="ECO:0000256" key="5">
    <source>
        <dbReference type="PIRSR" id="PIRSR016020-1"/>
    </source>
</evidence>
<feature type="active site" evidence="5">
    <location>
        <position position="281"/>
    </location>
</feature>
<organism evidence="6 7">
    <name type="scientific">Glaciimonas immobilis</name>
    <dbReference type="NCBI Taxonomy" id="728004"/>
    <lineage>
        <taxon>Bacteria</taxon>
        <taxon>Pseudomonadati</taxon>
        <taxon>Pseudomonadota</taxon>
        <taxon>Betaproteobacteria</taxon>
        <taxon>Burkholderiales</taxon>
        <taxon>Oxalobacteraceae</taxon>
        <taxon>Glaciimonas</taxon>
    </lineage>
</organism>
<name>A0A840RYN5_9BURK</name>
<accession>A0A840RYN5</accession>
<dbReference type="PANTHER" id="PTHR11122">
    <property type="entry name" value="APOSPORY-ASSOCIATED PROTEIN C-RELATED"/>
    <property type="match status" value="1"/>
</dbReference>
<protein>
    <recommendedName>
        <fullName evidence="4">Putative glucose-6-phosphate 1-epimerase</fullName>
        <ecNumber evidence="4">5.1.3.15</ecNumber>
    </recommendedName>
</protein>
<proteinExistence type="inferred from homology"/>
<dbReference type="GO" id="GO:0030246">
    <property type="term" value="F:carbohydrate binding"/>
    <property type="evidence" value="ECO:0007669"/>
    <property type="project" value="UniProtKB-UniRule"/>
</dbReference>
<evidence type="ECO:0000313" key="7">
    <source>
        <dbReference type="Proteomes" id="UP000571084"/>
    </source>
</evidence>
<dbReference type="Gene3D" id="2.70.98.10">
    <property type="match status" value="1"/>
</dbReference>
<comment type="caution">
    <text evidence="6">The sequence shown here is derived from an EMBL/GenBank/DDBJ whole genome shotgun (WGS) entry which is preliminary data.</text>
</comment>
<dbReference type="AlphaFoldDB" id="A0A840RYN5"/>
<dbReference type="InterPro" id="IPR025532">
    <property type="entry name" value="G6P_1-epimerase"/>
</dbReference>
<dbReference type="GO" id="GO:0005975">
    <property type="term" value="P:carbohydrate metabolic process"/>
    <property type="evidence" value="ECO:0007669"/>
    <property type="project" value="InterPro"/>
</dbReference>
<dbReference type="PIRSF" id="PIRSF016020">
    <property type="entry name" value="PHexose_mutarotase"/>
    <property type="match status" value="1"/>
</dbReference>
<dbReference type="CDD" id="cd09020">
    <property type="entry name" value="D-hex-6-P-epi_like"/>
    <property type="match status" value="1"/>
</dbReference>
<dbReference type="SUPFAM" id="SSF74650">
    <property type="entry name" value="Galactose mutarotase-like"/>
    <property type="match status" value="1"/>
</dbReference>
<dbReference type="GO" id="GO:0047938">
    <property type="term" value="F:glucose-6-phosphate 1-epimerase activity"/>
    <property type="evidence" value="ECO:0007669"/>
    <property type="project" value="UniProtKB-UniRule"/>
</dbReference>
<dbReference type="EC" id="5.1.3.15" evidence="4"/>
<evidence type="ECO:0000313" key="6">
    <source>
        <dbReference type="EMBL" id="MBB5202238.1"/>
    </source>
</evidence>
<comment type="catalytic activity">
    <reaction evidence="1">
        <text>alpha-D-glucose 6-phosphate = beta-D-glucose 6-phosphate</text>
        <dbReference type="Rhea" id="RHEA:16249"/>
        <dbReference type="ChEBI" id="CHEBI:58225"/>
        <dbReference type="ChEBI" id="CHEBI:58247"/>
        <dbReference type="EC" id="5.1.3.15"/>
    </reaction>
</comment>
<gene>
    <name evidence="6" type="ORF">HNR39_004102</name>
</gene>
<evidence type="ECO:0000256" key="4">
    <source>
        <dbReference type="PIRNR" id="PIRNR016020"/>
    </source>
</evidence>
<dbReference type="InterPro" id="IPR014718">
    <property type="entry name" value="GH-type_carb-bd"/>
</dbReference>
<evidence type="ECO:0000256" key="3">
    <source>
        <dbReference type="ARBA" id="ARBA00023235"/>
    </source>
</evidence>
<evidence type="ECO:0000256" key="1">
    <source>
        <dbReference type="ARBA" id="ARBA00001096"/>
    </source>
</evidence>
<comment type="similarity">
    <text evidence="2 4">Belongs to the glucose-6-phosphate 1-epimerase family.</text>
</comment>